<keyword evidence="5" id="KW-0560">Oxidoreductase</keyword>
<dbReference type="Proteomes" id="UP000799750">
    <property type="component" value="Unassembled WGS sequence"/>
</dbReference>
<dbReference type="GO" id="GO:0020037">
    <property type="term" value="F:heme binding"/>
    <property type="evidence" value="ECO:0007669"/>
    <property type="project" value="InterPro"/>
</dbReference>
<reference evidence="6" key="1">
    <citation type="journal article" date="2020" name="Stud. Mycol.">
        <title>101 Dothideomycetes genomes: a test case for predicting lifestyles and emergence of pathogens.</title>
        <authorList>
            <person name="Haridas S."/>
            <person name="Albert R."/>
            <person name="Binder M."/>
            <person name="Bloem J."/>
            <person name="Labutti K."/>
            <person name="Salamov A."/>
            <person name="Andreopoulos B."/>
            <person name="Baker S."/>
            <person name="Barry K."/>
            <person name="Bills G."/>
            <person name="Bluhm B."/>
            <person name="Cannon C."/>
            <person name="Castanera R."/>
            <person name="Culley D."/>
            <person name="Daum C."/>
            <person name="Ezra D."/>
            <person name="Gonzalez J."/>
            <person name="Henrissat B."/>
            <person name="Kuo A."/>
            <person name="Liang C."/>
            <person name="Lipzen A."/>
            <person name="Lutzoni F."/>
            <person name="Magnuson J."/>
            <person name="Mondo S."/>
            <person name="Nolan M."/>
            <person name="Ohm R."/>
            <person name="Pangilinan J."/>
            <person name="Park H.-J."/>
            <person name="Ramirez L."/>
            <person name="Alfaro M."/>
            <person name="Sun H."/>
            <person name="Tritt A."/>
            <person name="Yoshinaga Y."/>
            <person name="Zwiers L.-H."/>
            <person name="Turgeon B."/>
            <person name="Goodwin S."/>
            <person name="Spatafora J."/>
            <person name="Crous P."/>
            <person name="Grigoriev I."/>
        </authorList>
    </citation>
    <scope>NUCLEOTIDE SEQUENCE</scope>
    <source>
        <strain evidence="6">CBS 269.34</strain>
    </source>
</reference>
<dbReference type="PRINTS" id="PR00385">
    <property type="entry name" value="P450"/>
</dbReference>
<dbReference type="GO" id="GO:0016705">
    <property type="term" value="F:oxidoreductase activity, acting on paired donors, with incorporation or reduction of molecular oxygen"/>
    <property type="evidence" value="ECO:0007669"/>
    <property type="project" value="InterPro"/>
</dbReference>
<sequence length="493" mass="55541">MAGGLNARHTKFHAQSLLFASIRGVKNAYFHPLSIFPGPKYAAVSNFWYCWRFLGGRQPYHILSLHKRYGPVVRIAPNELSFNTAQSYRDIYDFRPGKRCFVKSDFYEGGTFADQCGSIVSERDPEKHGQMRRYLSHAFSQRSLLEQESLVARVINDFMDQLEKQAATGQEVDLTKWFNMMTFDIIGDLAFGETFHGIESGEIHPWIARITGAMTQGALADTFKRFPAVARVVTTLMSGAVKKLVLDCKLNEQLSLDLVKKRMAKKSDRKDFLTRILEHRNEHGISDVQIAAHCADFVTAGSETTATALSCVTYYLLKSPEIEKKMREEIRGAFHSYEDINAASTTPLTYLNAVCLEGLRIYPPLPIALPRVVPEDGSTVDGHFVPAGVTVSTSPVAASLDPANFSNPLSFKPERWLDENKSDVLDASQPFSTGPRGCLGRSLGWMELRTTLAKLYYKFDLEALNPDLDWQGRSKMHTLWQKPSLPVRIRKRE</sequence>
<dbReference type="InterPro" id="IPR001128">
    <property type="entry name" value="Cyt_P450"/>
</dbReference>
<dbReference type="PANTHER" id="PTHR24305">
    <property type="entry name" value="CYTOCHROME P450"/>
    <property type="match status" value="1"/>
</dbReference>
<dbReference type="EMBL" id="MU004193">
    <property type="protein sequence ID" value="KAF2492608.1"/>
    <property type="molecule type" value="Genomic_DNA"/>
</dbReference>
<protein>
    <submittedName>
        <fullName evidence="6">Putative cytochrome P450</fullName>
    </submittedName>
</protein>
<evidence type="ECO:0000313" key="7">
    <source>
        <dbReference type="Proteomes" id="UP000799750"/>
    </source>
</evidence>
<keyword evidence="2 4" id="KW-0479">Metal-binding</keyword>
<dbReference type="GO" id="GO:0005506">
    <property type="term" value="F:iron ion binding"/>
    <property type="evidence" value="ECO:0007669"/>
    <property type="project" value="InterPro"/>
</dbReference>
<dbReference type="InterPro" id="IPR002401">
    <property type="entry name" value="Cyt_P450_E_grp-I"/>
</dbReference>
<keyword evidence="7" id="KW-1185">Reference proteome</keyword>
<dbReference type="PANTHER" id="PTHR24305:SF161">
    <property type="entry name" value="P450, PUTATIVE (EUROFUNG)-RELATED"/>
    <property type="match status" value="1"/>
</dbReference>
<dbReference type="PROSITE" id="PS00086">
    <property type="entry name" value="CYTOCHROME_P450"/>
    <property type="match status" value="1"/>
</dbReference>
<dbReference type="CDD" id="cd11058">
    <property type="entry name" value="CYP60B-like"/>
    <property type="match status" value="1"/>
</dbReference>
<feature type="binding site" description="axial binding residue" evidence="4">
    <location>
        <position position="438"/>
    </location>
    <ligand>
        <name>heme</name>
        <dbReference type="ChEBI" id="CHEBI:30413"/>
    </ligand>
    <ligandPart>
        <name>Fe</name>
        <dbReference type="ChEBI" id="CHEBI:18248"/>
    </ligandPart>
</feature>
<dbReference type="FunFam" id="1.10.630.10:FF:000129">
    <property type="entry name" value="Benzoate 4-monooxygenase cytochrome P450"/>
    <property type="match status" value="1"/>
</dbReference>
<evidence type="ECO:0000256" key="1">
    <source>
        <dbReference type="ARBA" id="ARBA00001971"/>
    </source>
</evidence>
<dbReference type="Gene3D" id="1.10.630.10">
    <property type="entry name" value="Cytochrome P450"/>
    <property type="match status" value="1"/>
</dbReference>
<dbReference type="AlphaFoldDB" id="A0A6A6QJJ2"/>
<dbReference type="InterPro" id="IPR017972">
    <property type="entry name" value="Cyt_P450_CS"/>
</dbReference>
<keyword evidence="5" id="KW-0503">Monooxygenase</keyword>
<keyword evidence="4 5" id="KW-0349">Heme</keyword>
<evidence type="ECO:0000313" key="6">
    <source>
        <dbReference type="EMBL" id="KAF2492608.1"/>
    </source>
</evidence>
<evidence type="ECO:0000256" key="5">
    <source>
        <dbReference type="RuleBase" id="RU000461"/>
    </source>
</evidence>
<evidence type="ECO:0000256" key="4">
    <source>
        <dbReference type="PIRSR" id="PIRSR602401-1"/>
    </source>
</evidence>
<evidence type="ECO:0000256" key="2">
    <source>
        <dbReference type="ARBA" id="ARBA00022723"/>
    </source>
</evidence>
<proteinExistence type="inferred from homology"/>
<name>A0A6A6QJJ2_9PEZI</name>
<dbReference type="SUPFAM" id="SSF48264">
    <property type="entry name" value="Cytochrome P450"/>
    <property type="match status" value="1"/>
</dbReference>
<dbReference type="Pfam" id="PF00067">
    <property type="entry name" value="p450"/>
    <property type="match status" value="1"/>
</dbReference>
<keyword evidence="3 4" id="KW-0408">Iron</keyword>
<comment type="cofactor">
    <cofactor evidence="1 4">
        <name>heme</name>
        <dbReference type="ChEBI" id="CHEBI:30413"/>
    </cofactor>
</comment>
<evidence type="ECO:0000256" key="3">
    <source>
        <dbReference type="ARBA" id="ARBA00023004"/>
    </source>
</evidence>
<comment type="similarity">
    <text evidence="5">Belongs to the cytochrome P450 family.</text>
</comment>
<dbReference type="GO" id="GO:0004497">
    <property type="term" value="F:monooxygenase activity"/>
    <property type="evidence" value="ECO:0007669"/>
    <property type="project" value="UniProtKB-KW"/>
</dbReference>
<dbReference type="PRINTS" id="PR00463">
    <property type="entry name" value="EP450I"/>
</dbReference>
<gene>
    <name evidence="6" type="ORF">BU16DRAFT_466480</name>
</gene>
<organism evidence="6 7">
    <name type="scientific">Lophium mytilinum</name>
    <dbReference type="NCBI Taxonomy" id="390894"/>
    <lineage>
        <taxon>Eukaryota</taxon>
        <taxon>Fungi</taxon>
        <taxon>Dikarya</taxon>
        <taxon>Ascomycota</taxon>
        <taxon>Pezizomycotina</taxon>
        <taxon>Dothideomycetes</taxon>
        <taxon>Pleosporomycetidae</taxon>
        <taxon>Mytilinidiales</taxon>
        <taxon>Mytilinidiaceae</taxon>
        <taxon>Lophium</taxon>
    </lineage>
</organism>
<dbReference type="InterPro" id="IPR050121">
    <property type="entry name" value="Cytochrome_P450_monoxygenase"/>
</dbReference>
<dbReference type="OrthoDB" id="1470350at2759"/>
<dbReference type="InterPro" id="IPR036396">
    <property type="entry name" value="Cyt_P450_sf"/>
</dbReference>
<accession>A0A6A6QJJ2</accession>